<dbReference type="CDD" id="cd04276">
    <property type="entry name" value="ZnMc_MMP_like_2"/>
    <property type="match status" value="1"/>
</dbReference>
<sequence length="809" mass="91656">MKKSVFAFYLLALTLAGCKSTQQATTSEADQSTQKKSPYEKIVTSGTISDEGLFLVHRNKDEIYYEIPDSLLGKEMLWISRIAALPAGFGGGYINAGSKTNEQVVRWEKKYDQILLRTVSYSAIASDSLPIQKSVVANNYEPILYSFKVEAENPTKTATVIRVDDLFTKDVSAIGPLRSFLRKEYQVRRLDDKRSFIESVKSFPQNIEVRHDLTFDAGNPPGDEQLGTLSIQMNQSMILLPDVLMEKRAYDERVDWFTIAQIDYGSEALKADQKRYIRRWQLVPKDPEAYARGELVEPVKPIVYYLDPATPLKWRPYFKAGIELWQQAFESAGFKNAIIAKDPPTEDEDPDFSPEDVRYSVVRYVASTTRNAVGPSVSDPRTGEIIESDIIWYHNHLRSYRNRYLLETGAANPRARTLDTPDEDIGEMMKMVIAHEVGHALGLPHNMKASAAYPVDSLRSGTFTQEFGIAATIMDYARYNYVAQPGDENIRFIRQLGPYDHYAINWGYRYLSPTLPEAEKKRTLNSWISEKEGDPRYMFGSGRGGYDPTSQTEGIGNDPVKASEYGMKNLKYVAAHLMEWTTTEGENYADLEELYGEMLGVWSRYTGHVVTNVGGIVETRKTAEQEGTVYQPLSAEDQKNAVNFLLEECFSDPSWMVNTDMVRRMQAEGILERIQSLQARHLTNLLSVSRINRMVEIELLDGIPYGADDMMNDVRKGLWSELRTSTSISPYRRNLQRAYVDHLSELAYGESNNRRGPSASATDAQAIARASLNQLKSDIRSGKARMKDAMTIYHLNDIISRIDDLQEGR</sequence>
<proteinExistence type="predicted"/>
<dbReference type="AlphaFoldDB" id="A0A9X1HN91"/>
<evidence type="ECO:0000259" key="3">
    <source>
        <dbReference type="Pfam" id="PF17148"/>
    </source>
</evidence>
<keyword evidence="6" id="KW-1185">Reference proteome</keyword>
<evidence type="ECO:0000313" key="5">
    <source>
        <dbReference type="EMBL" id="MCA6073304.1"/>
    </source>
</evidence>
<dbReference type="PANTHER" id="PTHR38478">
    <property type="entry name" value="PEPTIDASE M1A AND M12B"/>
    <property type="match status" value="1"/>
</dbReference>
<evidence type="ECO:0000259" key="4">
    <source>
        <dbReference type="Pfam" id="PF17162"/>
    </source>
</evidence>
<feature type="domain" description="DUF5118" evidence="4">
    <location>
        <begin position="37"/>
        <end position="84"/>
    </location>
</feature>
<dbReference type="PANTHER" id="PTHR38478:SF1">
    <property type="entry name" value="ZINC DEPENDENT METALLOPROTEASE DOMAIN LIPOPROTEIN"/>
    <property type="match status" value="1"/>
</dbReference>
<keyword evidence="5" id="KW-0645">Protease</keyword>
<gene>
    <name evidence="5" type="ORF">LDX50_00400</name>
</gene>
<dbReference type="PROSITE" id="PS51257">
    <property type="entry name" value="PROKAR_LIPOPROTEIN"/>
    <property type="match status" value="1"/>
</dbReference>
<accession>A0A9X1HN91</accession>
<dbReference type="Pfam" id="PF16313">
    <property type="entry name" value="DUF4953"/>
    <property type="match status" value="1"/>
</dbReference>
<dbReference type="InterPro" id="IPR024079">
    <property type="entry name" value="MetalloPept_cat_dom_sf"/>
</dbReference>
<dbReference type="InterPro" id="IPR033413">
    <property type="entry name" value="DUF5117"/>
</dbReference>
<feature type="domain" description="EcxA zinc-binding" evidence="2">
    <location>
        <begin position="419"/>
        <end position="724"/>
    </location>
</feature>
<dbReference type="Gene3D" id="3.40.390.10">
    <property type="entry name" value="Collagenase (Catalytic Domain)"/>
    <property type="match status" value="1"/>
</dbReference>
<evidence type="ECO:0000259" key="2">
    <source>
        <dbReference type="Pfam" id="PF16313"/>
    </source>
</evidence>
<dbReference type="Proteomes" id="UP001139409">
    <property type="component" value="Unassembled WGS sequence"/>
</dbReference>
<organism evidence="5 6">
    <name type="scientific">Fulvivirga sedimenti</name>
    <dbReference type="NCBI Taxonomy" id="2879465"/>
    <lineage>
        <taxon>Bacteria</taxon>
        <taxon>Pseudomonadati</taxon>
        <taxon>Bacteroidota</taxon>
        <taxon>Cytophagia</taxon>
        <taxon>Cytophagales</taxon>
        <taxon>Fulvivirgaceae</taxon>
        <taxon>Fulvivirga</taxon>
    </lineage>
</organism>
<dbReference type="SUPFAM" id="SSF55486">
    <property type="entry name" value="Metalloproteases ('zincins'), catalytic domain"/>
    <property type="match status" value="1"/>
</dbReference>
<feature type="chain" id="PRO_5040754554" evidence="1">
    <location>
        <begin position="25"/>
        <end position="809"/>
    </location>
</feature>
<dbReference type="InterPro" id="IPR033428">
    <property type="entry name" value="DUF5118"/>
</dbReference>
<dbReference type="InterPro" id="IPR034032">
    <property type="entry name" value="Zn_MMP-like_bac"/>
</dbReference>
<reference evidence="5" key="1">
    <citation type="submission" date="2021-09" db="EMBL/GenBank/DDBJ databases">
        <title>Fulvivirga sp. isolated from coastal sediment.</title>
        <authorList>
            <person name="Yu H."/>
        </authorList>
    </citation>
    <scope>NUCLEOTIDE SEQUENCE</scope>
    <source>
        <strain evidence="5">1062</strain>
    </source>
</reference>
<evidence type="ECO:0000256" key="1">
    <source>
        <dbReference type="SAM" id="SignalP"/>
    </source>
</evidence>
<feature type="domain" description="DUF5117" evidence="3">
    <location>
        <begin position="97"/>
        <end position="285"/>
    </location>
</feature>
<feature type="signal peptide" evidence="1">
    <location>
        <begin position="1"/>
        <end position="24"/>
    </location>
</feature>
<name>A0A9X1HN91_9BACT</name>
<protein>
    <submittedName>
        <fullName evidence="5">Zinc-dependent metalloprotease</fullName>
    </submittedName>
</protein>
<comment type="caution">
    <text evidence="5">The sequence shown here is derived from an EMBL/GenBank/DDBJ whole genome shotgun (WGS) entry which is preliminary data.</text>
</comment>
<keyword evidence="1" id="KW-0732">Signal</keyword>
<dbReference type="Pfam" id="PF17162">
    <property type="entry name" value="DUF5118"/>
    <property type="match status" value="1"/>
</dbReference>
<dbReference type="Pfam" id="PF17148">
    <property type="entry name" value="DUF5117"/>
    <property type="match status" value="1"/>
</dbReference>
<dbReference type="InterPro" id="IPR032534">
    <property type="entry name" value="EcxA_zinc-bd"/>
</dbReference>
<dbReference type="EMBL" id="JAIXNE010000001">
    <property type="protein sequence ID" value="MCA6073304.1"/>
    <property type="molecule type" value="Genomic_DNA"/>
</dbReference>
<dbReference type="GO" id="GO:0008237">
    <property type="term" value="F:metallopeptidase activity"/>
    <property type="evidence" value="ECO:0007669"/>
    <property type="project" value="UniProtKB-KW"/>
</dbReference>
<keyword evidence="5" id="KW-0482">Metalloprotease</keyword>
<dbReference type="RefSeq" id="WP_225696422.1">
    <property type="nucleotide sequence ID" value="NZ_JAIXNE010000001.1"/>
</dbReference>
<evidence type="ECO:0000313" key="6">
    <source>
        <dbReference type="Proteomes" id="UP001139409"/>
    </source>
</evidence>
<keyword evidence="5" id="KW-0378">Hydrolase</keyword>